<accession>A0ABY4QMQ7</accession>
<organism evidence="2 3">
    <name type="scientific">Candidatus Mycobacterium methanotrophicum</name>
    <dbReference type="NCBI Taxonomy" id="2943498"/>
    <lineage>
        <taxon>Bacteria</taxon>
        <taxon>Bacillati</taxon>
        <taxon>Actinomycetota</taxon>
        <taxon>Actinomycetes</taxon>
        <taxon>Mycobacteriales</taxon>
        <taxon>Mycobacteriaceae</taxon>
        <taxon>Mycobacterium</taxon>
    </lineage>
</organism>
<evidence type="ECO:0000256" key="1">
    <source>
        <dbReference type="SAM" id="Phobius"/>
    </source>
</evidence>
<reference evidence="2" key="1">
    <citation type="submission" date="2022-05" db="EMBL/GenBank/DDBJ databases">
        <title>A methanotrophic Mycobacterium dominates a cave microbial ecosystem.</title>
        <authorList>
            <person name="Van Spanning R.J.M."/>
            <person name="Guan Q."/>
            <person name="Melkonian C."/>
            <person name="Gallant J."/>
            <person name="Polerecky L."/>
            <person name="Flot J.-F."/>
            <person name="Brandt B.W."/>
            <person name="Braster M."/>
            <person name="Iturbe Espinoza P."/>
            <person name="Aerts J."/>
            <person name="Meima-Franke M."/>
            <person name="Piersma S.R."/>
            <person name="Bunduc C."/>
            <person name="Ummels R."/>
            <person name="Pain A."/>
            <person name="Fleming E.J."/>
            <person name="van der Wel N."/>
            <person name="Gherman V.D."/>
            <person name="Sarbu S.M."/>
            <person name="Bodelier P.L.E."/>
            <person name="Bitter W."/>
        </authorList>
    </citation>
    <scope>NUCLEOTIDE SEQUENCE</scope>
    <source>
        <strain evidence="2">Sulfur Cave</strain>
    </source>
</reference>
<sequence length="468" mass="50590">MRGRAYLEADWRREALRTNLWLVPVQETVAVVLLFALTYAIDRSAYNGIIALPSWVLNGSADSARAVLATIAAAIITVVGIVFSITIVALTLASTQFGPRMVRNFVRDLGTQISLGTFVASFSYATIALVSVGGGPHGDFVPHLSITVTFILTLVDVAALIFFFNHVAAMIQLPVVIARIAGTLAEEIAALDRGDSYGVGAARGPSHEQLLARLAESGAPIRAPRSGYLQVIRHDVLVKIASKADAVVQLPSRPGHFLVAGQVVAWVWPPEAAPAVADRLALGHVTGAYRTLAQDISFGFDQLVEIALRALSPAVNDTFTGMTCVDWIADCLCRLSTSWHPQRIRRDAAGNIRVIAFVADFNRLVERSFDTIRQAAIGMPAIMIRQLDALAKVIEQTPDRKRRTVLLREAEAIQRLSLATVTEPTDRDDVTRRYEAVMALVGSTVPARPADIRPIDDGFDYGKAAPAV</sequence>
<proteinExistence type="predicted"/>
<dbReference type="InterPro" id="IPR018723">
    <property type="entry name" value="DUF2254_membrane"/>
</dbReference>
<feature type="transmembrane region" description="Helical" evidence="1">
    <location>
        <begin position="66"/>
        <end position="92"/>
    </location>
</feature>
<dbReference type="RefSeq" id="WP_219067400.1">
    <property type="nucleotide sequence ID" value="NZ_CAJUXY010000019.1"/>
</dbReference>
<protein>
    <submittedName>
        <fullName evidence="2">DUF2254 domain-containing protein</fullName>
    </submittedName>
</protein>
<keyword evidence="1" id="KW-1133">Transmembrane helix</keyword>
<dbReference type="Proteomes" id="UP001056610">
    <property type="component" value="Chromosome"/>
</dbReference>
<evidence type="ECO:0000313" key="2">
    <source>
        <dbReference type="EMBL" id="UQX11527.1"/>
    </source>
</evidence>
<keyword evidence="1" id="KW-0472">Membrane</keyword>
<feature type="transmembrane region" description="Helical" evidence="1">
    <location>
        <begin position="113"/>
        <end position="134"/>
    </location>
</feature>
<gene>
    <name evidence="2" type="ORF">M5I08_03225</name>
</gene>
<keyword evidence="3" id="KW-1185">Reference proteome</keyword>
<dbReference type="Pfam" id="PF10011">
    <property type="entry name" value="DUF2254"/>
    <property type="match status" value="1"/>
</dbReference>
<name>A0ABY4QMQ7_9MYCO</name>
<keyword evidence="1" id="KW-0812">Transmembrane</keyword>
<feature type="transmembrane region" description="Helical" evidence="1">
    <location>
        <begin position="20"/>
        <end position="41"/>
    </location>
</feature>
<dbReference type="EMBL" id="CP097320">
    <property type="protein sequence ID" value="UQX11527.1"/>
    <property type="molecule type" value="Genomic_DNA"/>
</dbReference>
<evidence type="ECO:0000313" key="3">
    <source>
        <dbReference type="Proteomes" id="UP001056610"/>
    </source>
</evidence>
<feature type="transmembrane region" description="Helical" evidence="1">
    <location>
        <begin position="140"/>
        <end position="164"/>
    </location>
</feature>